<gene>
    <name evidence="1" type="primary">Acey_s0002.g964</name>
    <name evidence="1" type="ORF">Y032_0002g964</name>
</gene>
<dbReference type="GO" id="GO:0050650">
    <property type="term" value="P:chondroitin sulfate proteoglycan biosynthetic process"/>
    <property type="evidence" value="ECO:0007669"/>
    <property type="project" value="InterPro"/>
</dbReference>
<dbReference type="InterPro" id="IPR005331">
    <property type="entry name" value="Sulfotransferase"/>
</dbReference>
<dbReference type="Proteomes" id="UP000024635">
    <property type="component" value="Unassembled WGS sequence"/>
</dbReference>
<organism evidence="1 2">
    <name type="scientific">Ancylostoma ceylanicum</name>
    <dbReference type="NCBI Taxonomy" id="53326"/>
    <lineage>
        <taxon>Eukaryota</taxon>
        <taxon>Metazoa</taxon>
        <taxon>Ecdysozoa</taxon>
        <taxon>Nematoda</taxon>
        <taxon>Chromadorea</taxon>
        <taxon>Rhabditida</taxon>
        <taxon>Rhabditina</taxon>
        <taxon>Rhabditomorpha</taxon>
        <taxon>Strongyloidea</taxon>
        <taxon>Ancylostomatidae</taxon>
        <taxon>Ancylostomatinae</taxon>
        <taxon>Ancylostoma</taxon>
    </lineage>
</organism>
<comment type="caution">
    <text evidence="1">The sequence shown here is derived from an EMBL/GenBank/DDBJ whole genome shotgun (WGS) entry which is preliminary data.</text>
</comment>
<dbReference type="AlphaFoldDB" id="A0A016W375"/>
<dbReference type="OrthoDB" id="408912at2759"/>
<dbReference type="GO" id="GO:0047756">
    <property type="term" value="F:chondroitin 4-sulfotransferase activity"/>
    <property type="evidence" value="ECO:0007669"/>
    <property type="project" value="InterPro"/>
</dbReference>
<dbReference type="Pfam" id="PF03567">
    <property type="entry name" value="Sulfotransfer_2"/>
    <property type="match status" value="2"/>
</dbReference>
<accession>A0A016W375</accession>
<dbReference type="PANTHER" id="PTHR22900:SF5">
    <property type="entry name" value="PROTEIN CBG14245"/>
    <property type="match status" value="1"/>
</dbReference>
<proteinExistence type="predicted"/>
<dbReference type="EMBL" id="JARK01001338">
    <property type="protein sequence ID" value="EYC33747.1"/>
    <property type="molecule type" value="Genomic_DNA"/>
</dbReference>
<name>A0A016W375_9BILA</name>
<dbReference type="GO" id="GO:1902884">
    <property type="term" value="P:positive regulation of response to oxidative stress"/>
    <property type="evidence" value="ECO:0007669"/>
    <property type="project" value="InterPro"/>
</dbReference>
<reference evidence="2" key="1">
    <citation type="journal article" date="2015" name="Nat. Genet.">
        <title>The genome and transcriptome of the zoonotic hookworm Ancylostoma ceylanicum identify infection-specific gene families.</title>
        <authorList>
            <person name="Schwarz E.M."/>
            <person name="Hu Y."/>
            <person name="Antoshechkin I."/>
            <person name="Miller M.M."/>
            <person name="Sternberg P.W."/>
            <person name="Aroian R.V."/>
        </authorList>
    </citation>
    <scope>NUCLEOTIDE SEQUENCE</scope>
    <source>
        <strain evidence="2">HY135</strain>
    </source>
</reference>
<evidence type="ECO:0000313" key="1">
    <source>
        <dbReference type="EMBL" id="EYC33747.1"/>
    </source>
</evidence>
<evidence type="ECO:0008006" key="3">
    <source>
        <dbReference type="Google" id="ProtNLM"/>
    </source>
</evidence>
<sequence length="574" mass="66203">MIVYNSGDAGGKDDMFYVKRLTEEQVKKAEESYKMQEMTIQNGTTFDDLDSIKLNNSDAAPNYHMMSCIIQKSMSTVMSAIFCYLSREKEFISAGRNILREMSDIGLCQDENRFKTVDGMLQSLNIQNLSDWKFTMITREPVDRFLSGFIDRCLRHFFHRSALQYTIRTLSTRPSTLCGCVFLVPQKAYQSIQGCYGTLPIGPLAAMNDKPLNGRRLRTSLLFIVSIVASHVVLIFRSIGELECDGFHLKRLTAVQIKKAEEGHMTPEIENMDSIRMNNSDPLPPRKFTGIAAEQVCQYKETDCVPPFATIRCHIVTVPKYHLSTCLVFKSMSTVMSMSICYLLRDEEFVRSGRSILRHSWDVGYCLHNNAFPNVDYMMQRLRIHDLSHWRLTMVTREPTDRFLSAFIDRCIRVRDPCFGCGNNMTCFLEAEYQRAKDYAHAERLNLSKTKPTEEDKHVFPQSWHCSLQKYSNNYDFIRYSRDPNGTFLRDLNRVLRDQGVPESSINYISTSVQSGRTVHSTAMSSSRAFLEQRLLSSPYLMELIVRLFYYDYKVLGYPFPDLDNAVSRNSDPF</sequence>
<keyword evidence="2" id="KW-1185">Reference proteome</keyword>
<dbReference type="InterPro" id="IPR007669">
    <property type="entry name" value="Chst-1-like"/>
</dbReference>
<protein>
    <recommendedName>
        <fullName evidence="3">Carbohydrate sulfotransferase</fullName>
    </recommendedName>
</protein>
<dbReference type="GO" id="GO:0016020">
    <property type="term" value="C:membrane"/>
    <property type="evidence" value="ECO:0007669"/>
    <property type="project" value="InterPro"/>
</dbReference>
<evidence type="ECO:0000313" key="2">
    <source>
        <dbReference type="Proteomes" id="UP000024635"/>
    </source>
</evidence>
<dbReference type="PANTHER" id="PTHR22900">
    <property type="entry name" value="PROTEIN CBG14245-RELATED"/>
    <property type="match status" value="1"/>
</dbReference>
<dbReference type="STRING" id="53326.A0A016W375"/>